<dbReference type="OrthoDB" id="9815799at2"/>
<accession>A0A3M2LIU0</accession>
<evidence type="ECO:0000313" key="6">
    <source>
        <dbReference type="Proteomes" id="UP000282674"/>
    </source>
</evidence>
<feature type="domain" description="HTH araC/xylS-type" evidence="4">
    <location>
        <begin position="160"/>
        <end position="249"/>
    </location>
</feature>
<dbReference type="GO" id="GO:0003700">
    <property type="term" value="F:DNA-binding transcription factor activity"/>
    <property type="evidence" value="ECO:0007669"/>
    <property type="project" value="InterPro"/>
</dbReference>
<dbReference type="GO" id="GO:0043565">
    <property type="term" value="F:sequence-specific DNA binding"/>
    <property type="evidence" value="ECO:0007669"/>
    <property type="project" value="InterPro"/>
</dbReference>
<keyword evidence="6" id="KW-1185">Reference proteome</keyword>
<dbReference type="PANTHER" id="PTHR46796:SF15">
    <property type="entry name" value="BLL1074 PROTEIN"/>
    <property type="match status" value="1"/>
</dbReference>
<dbReference type="SMART" id="SM00342">
    <property type="entry name" value="HTH_ARAC"/>
    <property type="match status" value="1"/>
</dbReference>
<evidence type="ECO:0000259" key="4">
    <source>
        <dbReference type="PROSITE" id="PS01124"/>
    </source>
</evidence>
<keyword evidence="1" id="KW-0805">Transcription regulation</keyword>
<dbReference type="AlphaFoldDB" id="A0A3M2LIU0"/>
<dbReference type="EMBL" id="RFFG01000118">
    <property type="protein sequence ID" value="RMI37036.1"/>
    <property type="molecule type" value="Genomic_DNA"/>
</dbReference>
<evidence type="ECO:0000256" key="1">
    <source>
        <dbReference type="ARBA" id="ARBA00023015"/>
    </source>
</evidence>
<protein>
    <submittedName>
        <fullName evidence="5">Helix-turn-helix domain-containing protein</fullName>
    </submittedName>
</protein>
<gene>
    <name evidence="5" type="ORF">EBO15_37015</name>
</gene>
<organism evidence="5 6">
    <name type="scientific">Actinomadura harenae</name>
    <dbReference type="NCBI Taxonomy" id="2483351"/>
    <lineage>
        <taxon>Bacteria</taxon>
        <taxon>Bacillati</taxon>
        <taxon>Actinomycetota</taxon>
        <taxon>Actinomycetes</taxon>
        <taxon>Streptosporangiales</taxon>
        <taxon>Thermomonosporaceae</taxon>
        <taxon>Actinomadura</taxon>
    </lineage>
</organism>
<dbReference type="InterPro" id="IPR046532">
    <property type="entry name" value="DUF6597"/>
</dbReference>
<keyword evidence="2" id="KW-0238">DNA-binding</keyword>
<evidence type="ECO:0000313" key="5">
    <source>
        <dbReference type="EMBL" id="RMI37036.1"/>
    </source>
</evidence>
<name>A0A3M2LIU0_9ACTN</name>
<dbReference type="Gene3D" id="1.10.10.60">
    <property type="entry name" value="Homeodomain-like"/>
    <property type="match status" value="1"/>
</dbReference>
<proteinExistence type="predicted"/>
<dbReference type="Pfam" id="PF12833">
    <property type="entry name" value="HTH_18"/>
    <property type="match status" value="1"/>
</dbReference>
<reference evidence="5 6" key="1">
    <citation type="submission" date="2018-10" db="EMBL/GenBank/DDBJ databases">
        <title>Isolation from soil.</title>
        <authorList>
            <person name="Hu J."/>
        </authorList>
    </citation>
    <scope>NUCLEOTIDE SEQUENCE [LARGE SCALE GENOMIC DNA]</scope>
    <source>
        <strain evidence="5 6">NEAU-Ht49</strain>
    </source>
</reference>
<dbReference type="Pfam" id="PF20240">
    <property type="entry name" value="DUF6597"/>
    <property type="match status" value="1"/>
</dbReference>
<dbReference type="PROSITE" id="PS01124">
    <property type="entry name" value="HTH_ARAC_FAMILY_2"/>
    <property type="match status" value="1"/>
</dbReference>
<comment type="caution">
    <text evidence="5">The sequence shown here is derived from an EMBL/GenBank/DDBJ whole genome shotgun (WGS) entry which is preliminary data.</text>
</comment>
<keyword evidence="3" id="KW-0804">Transcription</keyword>
<dbReference type="PANTHER" id="PTHR46796">
    <property type="entry name" value="HTH-TYPE TRANSCRIPTIONAL ACTIVATOR RHAS-RELATED"/>
    <property type="match status" value="1"/>
</dbReference>
<evidence type="ECO:0000256" key="3">
    <source>
        <dbReference type="ARBA" id="ARBA00023163"/>
    </source>
</evidence>
<sequence>MLLTPVVIVAGVWGAVRVGYVEEAAPAGSGLARSWVHVVPVDAERFVQRVVPDGCVDLFWWSRDAEPMVAGPDTGPMPTPLEPGDVLVGVRFAPGRAAPVLGVPADALRDARVPLSDLWGGDAFLLGERAAGAPGLDAVRRRDLLVAAVTERGRRAGPVDPVVAPVVRGLVSGASVRDVADAVGLGERQLRRRALVAFGYGPKVLQRVLRFQRVLRAAGAGVPAAEAAADAGYADQAHMAHEVRDLAGVPLGVLLGKDG</sequence>
<dbReference type="InterPro" id="IPR050204">
    <property type="entry name" value="AraC_XylS_family_regulators"/>
</dbReference>
<dbReference type="Proteomes" id="UP000282674">
    <property type="component" value="Unassembled WGS sequence"/>
</dbReference>
<dbReference type="InterPro" id="IPR018060">
    <property type="entry name" value="HTH_AraC"/>
</dbReference>
<evidence type="ECO:0000256" key="2">
    <source>
        <dbReference type="ARBA" id="ARBA00023125"/>
    </source>
</evidence>